<dbReference type="Pfam" id="PF13193">
    <property type="entry name" value="AMP-binding_C"/>
    <property type="match status" value="2"/>
</dbReference>
<dbReference type="Gene3D" id="1.10.1200.10">
    <property type="entry name" value="ACP-like"/>
    <property type="match status" value="2"/>
</dbReference>
<dbReference type="Pfam" id="PF00550">
    <property type="entry name" value="PP-binding"/>
    <property type="match status" value="3"/>
</dbReference>
<evidence type="ECO:0000259" key="9">
    <source>
        <dbReference type="PROSITE" id="PS50075"/>
    </source>
</evidence>
<dbReference type="PANTHER" id="PTHR45527:SF10">
    <property type="entry name" value="PYOCHELIN SYNTHASE PCHF"/>
    <property type="match status" value="1"/>
</dbReference>
<dbReference type="Gene3D" id="3.30.559.30">
    <property type="entry name" value="Nonribosomal peptide synthetase, condensation domain"/>
    <property type="match status" value="2"/>
</dbReference>
<evidence type="ECO:0000256" key="3">
    <source>
        <dbReference type="ARBA" id="ARBA00007380"/>
    </source>
</evidence>
<keyword evidence="11" id="KW-1185">Reference proteome</keyword>
<dbReference type="PROSITE" id="PS00455">
    <property type="entry name" value="AMP_BINDING"/>
    <property type="match status" value="1"/>
</dbReference>
<feature type="domain" description="Carrier" evidence="9">
    <location>
        <begin position="1027"/>
        <end position="1102"/>
    </location>
</feature>
<dbReference type="RefSeq" id="WP_268244809.1">
    <property type="nucleotide sequence ID" value="NZ_BMQB01000001.1"/>
</dbReference>
<dbReference type="InterPro" id="IPR000873">
    <property type="entry name" value="AMP-dep_synth/lig_dom"/>
</dbReference>
<dbReference type="Pfam" id="PF00501">
    <property type="entry name" value="AMP-binding"/>
    <property type="match status" value="2"/>
</dbReference>
<name>A0A8J3B631_9ACTN</name>
<dbReference type="EMBL" id="BMQB01000001">
    <property type="protein sequence ID" value="GGJ75019.1"/>
    <property type="molecule type" value="Genomic_DNA"/>
</dbReference>
<dbReference type="SMART" id="SM00823">
    <property type="entry name" value="PKS_PP"/>
    <property type="match status" value="3"/>
</dbReference>
<dbReference type="FunFam" id="1.10.1200.10:FF:000016">
    <property type="entry name" value="Non-ribosomal peptide synthase"/>
    <property type="match status" value="1"/>
</dbReference>
<evidence type="ECO:0000256" key="6">
    <source>
        <dbReference type="ARBA" id="ARBA00022553"/>
    </source>
</evidence>
<dbReference type="InterPro" id="IPR023213">
    <property type="entry name" value="CAT-like_dom_sf"/>
</dbReference>
<dbReference type="InterPro" id="IPR020845">
    <property type="entry name" value="AMP-binding_CS"/>
</dbReference>
<dbReference type="InterPro" id="IPR006162">
    <property type="entry name" value="Ppantetheine_attach_site"/>
</dbReference>
<dbReference type="CDD" id="cd19535">
    <property type="entry name" value="Cyc_NRPS"/>
    <property type="match status" value="2"/>
</dbReference>
<reference evidence="10" key="2">
    <citation type="submission" date="2020-09" db="EMBL/GenBank/DDBJ databases">
        <authorList>
            <person name="Sun Q."/>
            <person name="Ohkuma M."/>
        </authorList>
    </citation>
    <scope>NUCLEOTIDE SEQUENCE</scope>
    <source>
        <strain evidence="10">JCM 3090</strain>
    </source>
</reference>
<dbReference type="InterPro" id="IPR042099">
    <property type="entry name" value="ANL_N_sf"/>
</dbReference>
<dbReference type="Gene3D" id="3.30.300.30">
    <property type="match status" value="2"/>
</dbReference>
<dbReference type="Proteomes" id="UP000649739">
    <property type="component" value="Unassembled WGS sequence"/>
</dbReference>
<evidence type="ECO:0000256" key="7">
    <source>
        <dbReference type="ARBA" id="ARBA00022598"/>
    </source>
</evidence>
<feature type="domain" description="Carrier" evidence="9">
    <location>
        <begin position="5"/>
        <end position="78"/>
    </location>
</feature>
<dbReference type="InterPro" id="IPR057737">
    <property type="entry name" value="Condensation_MtbB-like"/>
</dbReference>
<dbReference type="PROSITE" id="PS00012">
    <property type="entry name" value="PHOSPHOPANTETHEINE"/>
    <property type="match status" value="2"/>
</dbReference>
<comment type="similarity">
    <text evidence="3">Belongs to the ATP-dependent AMP-binding enzyme family. MbtB subfamily.</text>
</comment>
<keyword evidence="5" id="KW-0596">Phosphopantetheine</keyword>
<evidence type="ECO:0000256" key="1">
    <source>
        <dbReference type="ARBA" id="ARBA00001957"/>
    </source>
</evidence>
<comment type="caution">
    <text evidence="10">The sequence shown here is derived from an EMBL/GenBank/DDBJ whole genome shotgun (WGS) entry which is preliminary data.</text>
</comment>
<dbReference type="Gene3D" id="3.40.50.1820">
    <property type="entry name" value="alpha/beta hydrolase"/>
    <property type="match status" value="1"/>
</dbReference>
<protein>
    <recommendedName>
        <fullName evidence="4">Phenyloxazoline synthase MbtB</fullName>
    </recommendedName>
    <alternativeName>
        <fullName evidence="8">Mycobactin synthetase protein B</fullName>
    </alternativeName>
</protein>
<dbReference type="InterPro" id="IPR009081">
    <property type="entry name" value="PP-bd_ACP"/>
</dbReference>
<evidence type="ECO:0000256" key="8">
    <source>
        <dbReference type="ARBA" id="ARBA00033440"/>
    </source>
</evidence>
<dbReference type="Gene3D" id="3.40.50.12780">
    <property type="entry name" value="N-terminal domain of ligase-like"/>
    <property type="match status" value="2"/>
</dbReference>
<dbReference type="GO" id="GO:0000036">
    <property type="term" value="F:acyl carrier activity"/>
    <property type="evidence" value="ECO:0007669"/>
    <property type="project" value="TreeGrafter"/>
</dbReference>
<evidence type="ECO:0000256" key="5">
    <source>
        <dbReference type="ARBA" id="ARBA00022450"/>
    </source>
</evidence>
<sequence length="2174" mass="227248">MSPQPPPPTPLRDRVADLLDLPAQRIGAHDDLIALGLDSIGMMRLATALRRAGVPVGFADLARTPTLAAWADLCGAAPAPPVPAQRRPPVDPAAPFPLALMQHAYWVGRAPDQQLGGVAAHFYHEFDGTDVDPDRLDRAVRALLDRHPMLRVRVGDDGTQRVPAAAAWTGLRVHDLRGATADTARAACAELRRALSHRSLDIAAGEVFDVQLTRLPAALRPGGTRLHVNLDMIAADALSLRVLLRDLAALYRGGELPALPYHFAQYLADRDTAGAPAAREHWLGRLPDLPGPPELPAAAGPVGASRVVRRHRLFDAAARAELDRHARAHGLTLAMALAAAFAETLTGWSAQPRFLLNLPLFDRQPTHPAVDDLVGDFTSSVLLAWDGAAPGDLAARARALQSRFHADAAHHAFSGVEVLRELSRRDGNRVVAPVVYTSAVGLGDLFGADVRDTFGEPSWVISQGPQVWLDAQVTEYAGGLLVNWDAREDAFPPGVLDAMFAAYADLVDGLRAGPAAWTAPPPAVLPAAQRAARAAANATAGPLPGGRLHDAFFRHAAADPDRTALRWGADGRLRYGELAARALAVAGRLAAYGVVPGDLVAVALPKGPRQVEAVLGVLAAGAAYLPIGADQPAARRDRILADAGARLLLTEEHLDRPGQPLPRPRTGDPDALAYVIYTSGSTGAPKGVEVSHAAAGNTVADLNARFGVGPGDRFLGLSALEFDLSVYDILGPLSAGASLICDAAGGRRDAGGWLRLAAAHGATVLNCVPALLDMLLTEAASTGTPLPLRLVLLGGDRVGTDLPGRLRAAAPGCRFAALGGTTETAIHSTVQEVGEPAADWSCVPYGTPLRNVACRVVDALGRDRPDWVPGELWIGGAGVARGYRGDPDRTADRFVPADGVRWYRTGDLARYRPDGTVEFLGRTDHQLKIRGHRIEPGEVEAALRRHPAVTGAVALAYGGRLGAVVTPAGADPAALAAHLAGELPPALRPDRIAAVDALPLTGNGKVDRPALAALLAADAAPAPAGEPPRGPVEERVAAAWRDVLDLPAVGRDDDFFRLGGDSLLATRLVARLRDEGLAGAALSSLFAHPGLAAFATTLATAPAAGAPPRAVPDPAAAGAPFAPTEVQRAYLLGRSPDFPLGGVGCHFYREYDVPDVDVDRLARAIDTVVARHPMLRAVFDADGNQRVLPAVPPFRLTVDDAGPDPAAAFARLRDGMAAAVFDPARWPLFDVRVVRSPAGCRIGVGLDNLILDALSILTFYAELDAAYADPAALPPAPDLSFRDYLAAAAPDDAERAAARAYWADRVPALPPAPQLPLAADPAALGVPRFSRRCARLDPATWRALTDRARAHGLTPSAVLLAAYAEVLGRWSARPDLTLNLTLFDRRDVHPDVDRVLGDFTSLLLIACVPEPGDTWLDRVRRIQAELWGALDHRAGSTVWVLRELARHTGQGDATMPVVFTSALGVAAADRAARGPFADHTWGVSQTPQVWLDHQVVERPDDPAGPTVDLNWDAVDALFPPGLLDDLVAAHRALLGRLAAADWAAPLDAPLPLAQRRARDAANDTAAPVGRTLLHSDFFALAARHPDAPALLTAPAPPAALSYGELADRALRIAGRLAAAGARPGDRVAVSLPKGADQVAAVLGVLAAGAAYLPIGVDQPAPRRDAILAAAGATLALTDAPPPAAGPPAAAGRGAGAAGWPVGVAALSVADALTHPPAPAPAPVDPDDLAYTIFTSGSTGTPKGVDVTHRAAANTVDDIATRYDLGPADRVLALSALDFDLSVFDIAGPLSTGGALVLPAEGERRDAPRWLDLAAAHGVTVWNSVPTLLDMLLVVAASRGRTLPALRLALVSGDWVPTDLGTRLRAAAPAARLVALGGATEAAIWSNAYEGDPPPGWPTVPYGRPLRHQRFRVVDPLGRDCPDWTPGELWIGGAGVARGYVGAPELTAARFPTAGGTRWYRTGDRGRYRPGGLLEILGRLDDQVKVGGHRIEPGEVEAALAAHPAVDRAAVVAVGRDTARRLVGVAVPAAGTGPADPAALRAWLADRLPAHLVPDRLVPAERLPLTRNGKVDRAAVAAAVAAAAGGAAAPLADPLERELAAMWTELLDVADIGADDSFFRLGGDSVRAVRFVELARGRYGVDLPLAPFFAQPTLGRVAAAVRAARPTGPVEDGEV</sequence>
<dbReference type="SUPFAM" id="SSF56801">
    <property type="entry name" value="Acetyl-CoA synthetase-like"/>
    <property type="match status" value="2"/>
</dbReference>
<dbReference type="GO" id="GO:0044550">
    <property type="term" value="P:secondary metabolite biosynthetic process"/>
    <property type="evidence" value="ECO:0007669"/>
    <property type="project" value="TreeGrafter"/>
</dbReference>
<evidence type="ECO:0000256" key="4">
    <source>
        <dbReference type="ARBA" id="ARBA00016743"/>
    </source>
</evidence>
<dbReference type="InterPro" id="IPR045851">
    <property type="entry name" value="AMP-bd_C_sf"/>
</dbReference>
<dbReference type="InterPro" id="IPR010071">
    <property type="entry name" value="AA_adenyl_dom"/>
</dbReference>
<comment type="pathway">
    <text evidence="2">Siderophore biosynthesis; mycobactin biosynthesis.</text>
</comment>
<accession>A0A8J3B631</accession>
<comment type="cofactor">
    <cofactor evidence="1">
        <name>pantetheine 4'-phosphate</name>
        <dbReference type="ChEBI" id="CHEBI:47942"/>
    </cofactor>
</comment>
<dbReference type="GO" id="GO:0016874">
    <property type="term" value="F:ligase activity"/>
    <property type="evidence" value="ECO:0007669"/>
    <property type="project" value="UniProtKB-KW"/>
</dbReference>
<dbReference type="FunFam" id="3.30.559.10:FF:000023">
    <property type="entry name" value="Non-ribosomal peptide synthetase"/>
    <property type="match status" value="2"/>
</dbReference>
<keyword evidence="7" id="KW-0436">Ligase</keyword>
<dbReference type="GO" id="GO:0005737">
    <property type="term" value="C:cytoplasm"/>
    <property type="evidence" value="ECO:0007669"/>
    <property type="project" value="TreeGrafter"/>
</dbReference>
<organism evidence="10 11">
    <name type="scientific">Pilimelia anulata</name>
    <dbReference type="NCBI Taxonomy" id="53371"/>
    <lineage>
        <taxon>Bacteria</taxon>
        <taxon>Bacillati</taxon>
        <taxon>Actinomycetota</taxon>
        <taxon>Actinomycetes</taxon>
        <taxon>Micromonosporales</taxon>
        <taxon>Micromonosporaceae</taxon>
        <taxon>Pilimelia</taxon>
    </lineage>
</organism>
<dbReference type="SUPFAM" id="SSF52777">
    <property type="entry name" value="CoA-dependent acyltransferases"/>
    <property type="match status" value="4"/>
</dbReference>
<dbReference type="Gene3D" id="3.30.559.10">
    <property type="entry name" value="Chloramphenicol acetyltransferase-like domain"/>
    <property type="match status" value="2"/>
</dbReference>
<evidence type="ECO:0000256" key="2">
    <source>
        <dbReference type="ARBA" id="ARBA00005102"/>
    </source>
</evidence>
<dbReference type="InterPro" id="IPR036736">
    <property type="entry name" value="ACP-like_sf"/>
</dbReference>
<proteinExistence type="inferred from homology"/>
<dbReference type="FunFam" id="3.40.50.12780:FF:000012">
    <property type="entry name" value="Non-ribosomal peptide synthetase"/>
    <property type="match status" value="1"/>
</dbReference>
<reference evidence="10" key="1">
    <citation type="journal article" date="2014" name="Int. J. Syst. Evol. Microbiol.">
        <title>Complete genome sequence of Corynebacterium casei LMG S-19264T (=DSM 44701T), isolated from a smear-ripened cheese.</title>
        <authorList>
            <consortium name="US DOE Joint Genome Institute (JGI-PGF)"/>
            <person name="Walter F."/>
            <person name="Albersmeier A."/>
            <person name="Kalinowski J."/>
            <person name="Ruckert C."/>
        </authorList>
    </citation>
    <scope>NUCLEOTIDE SEQUENCE</scope>
    <source>
        <strain evidence="10">JCM 3090</strain>
    </source>
</reference>
<dbReference type="InterPro" id="IPR029058">
    <property type="entry name" value="AB_hydrolase_fold"/>
</dbReference>
<evidence type="ECO:0000313" key="10">
    <source>
        <dbReference type="EMBL" id="GGJ75019.1"/>
    </source>
</evidence>
<dbReference type="SUPFAM" id="SSF47336">
    <property type="entry name" value="ACP-like"/>
    <property type="match status" value="3"/>
</dbReference>
<evidence type="ECO:0000313" key="11">
    <source>
        <dbReference type="Proteomes" id="UP000649739"/>
    </source>
</evidence>
<dbReference type="Pfam" id="PF00668">
    <property type="entry name" value="Condensation"/>
    <property type="match status" value="2"/>
</dbReference>
<dbReference type="FunFam" id="3.30.559.30:FF:000006">
    <property type="entry name" value="Yersiniabactin polyketide/non-ribosomal peptide synthetase"/>
    <property type="match status" value="2"/>
</dbReference>
<gene>
    <name evidence="10" type="ORF">GCM10010123_01240</name>
</gene>
<dbReference type="PANTHER" id="PTHR45527">
    <property type="entry name" value="NONRIBOSOMAL PEPTIDE SYNTHETASE"/>
    <property type="match status" value="1"/>
</dbReference>
<feature type="domain" description="Carrier" evidence="9">
    <location>
        <begin position="2089"/>
        <end position="2164"/>
    </location>
</feature>
<dbReference type="GO" id="GO:0031177">
    <property type="term" value="F:phosphopantetheine binding"/>
    <property type="evidence" value="ECO:0007669"/>
    <property type="project" value="InterPro"/>
</dbReference>
<dbReference type="InterPro" id="IPR020806">
    <property type="entry name" value="PKS_PP-bd"/>
</dbReference>
<dbReference type="InterPro" id="IPR025110">
    <property type="entry name" value="AMP-bd_C"/>
</dbReference>
<keyword evidence="6" id="KW-0597">Phosphoprotein</keyword>
<dbReference type="InterPro" id="IPR001242">
    <property type="entry name" value="Condensation_dom"/>
</dbReference>
<dbReference type="PROSITE" id="PS50075">
    <property type="entry name" value="CARRIER"/>
    <property type="match status" value="3"/>
</dbReference>
<dbReference type="NCBIfam" id="TIGR01733">
    <property type="entry name" value="AA-adenyl-dom"/>
    <property type="match status" value="2"/>
</dbReference>
<dbReference type="GO" id="GO:0043041">
    <property type="term" value="P:amino acid activation for nonribosomal peptide biosynthetic process"/>
    <property type="evidence" value="ECO:0007669"/>
    <property type="project" value="TreeGrafter"/>
</dbReference>